<dbReference type="EMBL" id="DSDS01000146">
    <property type="protein sequence ID" value="HET98334.1"/>
    <property type="molecule type" value="Genomic_DNA"/>
</dbReference>
<dbReference type="Proteomes" id="UP000885986">
    <property type="component" value="Unassembled WGS sequence"/>
</dbReference>
<keyword evidence="4 5" id="KW-0472">Membrane</keyword>
<keyword evidence="7" id="KW-0966">Cell projection</keyword>
<protein>
    <recommendedName>
        <fullName evidence="5">Flagellar protein</fullName>
    </recommendedName>
</protein>
<feature type="signal peptide" evidence="6">
    <location>
        <begin position="1"/>
        <end position="24"/>
    </location>
</feature>
<comment type="similarity">
    <text evidence="5">Belongs to the FliO/MopB family.</text>
</comment>
<dbReference type="NCBIfam" id="TIGR03500">
    <property type="entry name" value="FliO_TIGR"/>
    <property type="match status" value="1"/>
</dbReference>
<evidence type="ECO:0000256" key="3">
    <source>
        <dbReference type="ARBA" id="ARBA00022989"/>
    </source>
</evidence>
<comment type="caution">
    <text evidence="7">The sequence shown here is derived from an EMBL/GenBank/DDBJ whole genome shotgun (WGS) entry which is preliminary data.</text>
</comment>
<gene>
    <name evidence="7" type="primary">fliO</name>
    <name evidence="7" type="ORF">ENN98_06535</name>
</gene>
<dbReference type="GO" id="GO:0005886">
    <property type="term" value="C:plasma membrane"/>
    <property type="evidence" value="ECO:0007669"/>
    <property type="project" value="UniProtKB-SubCell"/>
</dbReference>
<dbReference type="GO" id="GO:0009425">
    <property type="term" value="C:bacterial-type flagellum basal body"/>
    <property type="evidence" value="ECO:0007669"/>
    <property type="project" value="UniProtKB-SubCell"/>
</dbReference>
<keyword evidence="3 5" id="KW-1133">Transmembrane helix</keyword>
<name>A0A7C2TLB6_9BACT</name>
<evidence type="ECO:0000313" key="7">
    <source>
        <dbReference type="EMBL" id="HET98334.1"/>
    </source>
</evidence>
<sequence length="161" mass="17151">MRNKTTPSLILAGLLLVEAMPAWAEAGGGPLGTAGEPFSPFLLMLKAFGVLVLIIGLMLFIAAILRKMGLHQKAAGAGGLLKVIETRPLGPKRYLAVVAAADQYFLLGVSEQQINLLSPLDNHELIRRTLQKAEGDHRVEGSGFAGVMAGLMKQRPAGRQE</sequence>
<comment type="subcellular location">
    <subcellularLocation>
        <location evidence="5">Cell membrane</location>
    </subcellularLocation>
    <subcellularLocation>
        <location evidence="5">Bacterial flagellum basal body</location>
    </subcellularLocation>
</comment>
<keyword evidence="1 5" id="KW-1003">Cell membrane</keyword>
<keyword evidence="7" id="KW-0969">Cilium</keyword>
<evidence type="ECO:0000256" key="1">
    <source>
        <dbReference type="ARBA" id="ARBA00022475"/>
    </source>
</evidence>
<dbReference type="Pfam" id="PF04347">
    <property type="entry name" value="FliO"/>
    <property type="match status" value="1"/>
</dbReference>
<keyword evidence="5" id="KW-0975">Bacterial flagellum</keyword>
<organism evidence="7">
    <name type="scientific">Desulfurivibrio alkaliphilus</name>
    <dbReference type="NCBI Taxonomy" id="427923"/>
    <lineage>
        <taxon>Bacteria</taxon>
        <taxon>Pseudomonadati</taxon>
        <taxon>Thermodesulfobacteriota</taxon>
        <taxon>Desulfobulbia</taxon>
        <taxon>Desulfobulbales</taxon>
        <taxon>Desulfobulbaceae</taxon>
        <taxon>Desulfurivibrio</taxon>
    </lineage>
</organism>
<feature type="chain" id="PRO_5028422144" description="Flagellar protein" evidence="6">
    <location>
        <begin position="25"/>
        <end position="161"/>
    </location>
</feature>
<evidence type="ECO:0000256" key="2">
    <source>
        <dbReference type="ARBA" id="ARBA00022692"/>
    </source>
</evidence>
<keyword evidence="6" id="KW-0732">Signal</keyword>
<evidence type="ECO:0000256" key="6">
    <source>
        <dbReference type="SAM" id="SignalP"/>
    </source>
</evidence>
<dbReference type="AlphaFoldDB" id="A0A7C2TLB6"/>
<dbReference type="InterPro" id="IPR022781">
    <property type="entry name" value="Flagellar_biosynth_FliO"/>
</dbReference>
<evidence type="ECO:0000256" key="5">
    <source>
        <dbReference type="RuleBase" id="RU362064"/>
    </source>
</evidence>
<evidence type="ECO:0000256" key="4">
    <source>
        <dbReference type="ARBA" id="ARBA00023136"/>
    </source>
</evidence>
<keyword evidence="7" id="KW-0282">Flagellum</keyword>
<feature type="transmembrane region" description="Helical" evidence="5">
    <location>
        <begin position="42"/>
        <end position="65"/>
    </location>
</feature>
<reference evidence="7" key="1">
    <citation type="journal article" date="2020" name="mSystems">
        <title>Genome- and Community-Level Interaction Insights into Carbon Utilization and Element Cycling Functions of Hydrothermarchaeota in Hydrothermal Sediment.</title>
        <authorList>
            <person name="Zhou Z."/>
            <person name="Liu Y."/>
            <person name="Xu W."/>
            <person name="Pan J."/>
            <person name="Luo Z.H."/>
            <person name="Li M."/>
        </authorList>
    </citation>
    <scope>NUCLEOTIDE SEQUENCE [LARGE SCALE GENOMIC DNA]</scope>
    <source>
        <strain evidence="7">SpSt-1224</strain>
    </source>
</reference>
<dbReference type="GO" id="GO:0044781">
    <property type="term" value="P:bacterial-type flagellum organization"/>
    <property type="evidence" value="ECO:0007669"/>
    <property type="project" value="UniProtKB-UniRule"/>
</dbReference>
<accession>A0A7C2TLB6</accession>
<keyword evidence="2 5" id="KW-0812">Transmembrane</keyword>
<proteinExistence type="inferred from homology"/>